<dbReference type="GO" id="GO:0003677">
    <property type="term" value="F:DNA binding"/>
    <property type="evidence" value="ECO:0007669"/>
    <property type="project" value="UniProtKB-KW"/>
</dbReference>
<dbReference type="InterPro" id="IPR044946">
    <property type="entry name" value="Restrct_endonuc_typeI_TRD_sf"/>
</dbReference>
<keyword evidence="3" id="KW-0378">Hydrolase</keyword>
<proteinExistence type="predicted"/>
<dbReference type="CDD" id="cd17261">
    <property type="entry name" value="RMtype1_S_EcoKI-TRD2-CR2_like"/>
    <property type="match status" value="1"/>
</dbReference>
<name>A0A646P297_9PSED</name>
<reference evidence="3 4" key="1">
    <citation type="submission" date="2019-08" db="EMBL/GenBank/DDBJ databases">
        <title>Pseudomonas haemolytica sp. nov. isolated from raw milk and skim milk concentrate.</title>
        <authorList>
            <person name="Hofmann K."/>
            <person name="Huptas C."/>
            <person name="Doll E."/>
            <person name="Scherer S."/>
            <person name="Wenning M."/>
        </authorList>
    </citation>
    <scope>NUCLEOTIDE SEQUENCE [LARGE SCALE GENOMIC DNA]</scope>
    <source>
        <strain evidence="3 4">DSM 108988</strain>
    </source>
</reference>
<dbReference type="SUPFAM" id="SSF116734">
    <property type="entry name" value="DNA methylase specificity domain"/>
    <property type="match status" value="2"/>
</dbReference>
<evidence type="ECO:0000256" key="1">
    <source>
        <dbReference type="ARBA" id="ARBA00022747"/>
    </source>
</evidence>
<accession>A0A646P297</accession>
<evidence type="ECO:0000256" key="2">
    <source>
        <dbReference type="ARBA" id="ARBA00023125"/>
    </source>
</evidence>
<keyword evidence="2" id="KW-0238">DNA-binding</keyword>
<dbReference type="EMBL" id="VOIX01000009">
    <property type="protein sequence ID" value="MRJ23108.1"/>
    <property type="molecule type" value="Genomic_DNA"/>
</dbReference>
<keyword evidence="3" id="KW-0255">Endonuclease</keyword>
<dbReference type="GO" id="GO:0009307">
    <property type="term" value="P:DNA restriction-modification system"/>
    <property type="evidence" value="ECO:0007669"/>
    <property type="project" value="UniProtKB-KW"/>
</dbReference>
<dbReference type="Gene3D" id="3.90.220.20">
    <property type="entry name" value="DNA methylase specificity domains"/>
    <property type="match status" value="2"/>
</dbReference>
<dbReference type="Gene3D" id="1.10.287.1120">
    <property type="entry name" value="Bipartite methylase S protein"/>
    <property type="match status" value="1"/>
</dbReference>
<keyword evidence="3" id="KW-0540">Nuclease</keyword>
<dbReference type="AlphaFoldDB" id="A0A646P297"/>
<comment type="caution">
    <text evidence="3">The sequence shown here is derived from an EMBL/GenBank/DDBJ whole genome shotgun (WGS) entry which is preliminary data.</text>
</comment>
<protein>
    <submittedName>
        <fullName evidence="3">Restriction endonuclease subunit S</fullName>
    </submittedName>
</protein>
<organism evidence="3 4">
    <name type="scientific">Pseudomonas haemolytica</name>
    <dbReference type="NCBI Taxonomy" id="2600065"/>
    <lineage>
        <taxon>Bacteria</taxon>
        <taxon>Pseudomonadati</taxon>
        <taxon>Pseudomonadota</taxon>
        <taxon>Gammaproteobacteria</taxon>
        <taxon>Pseudomonadales</taxon>
        <taxon>Pseudomonadaceae</taxon>
        <taxon>Pseudomonas</taxon>
    </lineage>
</organism>
<evidence type="ECO:0000313" key="4">
    <source>
        <dbReference type="Proteomes" id="UP000432048"/>
    </source>
</evidence>
<keyword evidence="1" id="KW-0680">Restriction system</keyword>
<dbReference type="PANTHER" id="PTHR43140">
    <property type="entry name" value="TYPE-1 RESTRICTION ENZYME ECOKI SPECIFICITY PROTEIN"/>
    <property type="match status" value="1"/>
</dbReference>
<dbReference type="PANTHER" id="PTHR43140:SF1">
    <property type="entry name" value="TYPE I RESTRICTION ENZYME ECOKI SPECIFICITY SUBUNIT"/>
    <property type="match status" value="1"/>
</dbReference>
<gene>
    <name evidence="3" type="ORF">FRT60_22670</name>
</gene>
<dbReference type="InterPro" id="IPR051212">
    <property type="entry name" value="Type-I_RE_S_subunit"/>
</dbReference>
<sequence length="453" mass="49886">MSHYKPYPVYKDSGVEWLGTVPEHWAVHRMKSLIDSAQNGIWGEDPDGGVDDIACARVADFDRNDFTVKGELPTSRKVPEAQRLSRQVNYGDLLIEKSGGGEQTTVGVVVQYQGEQPVICSNFVAVVKPKNGVKPRWLCYTNAYLYSVSVNTRSIKQTTGIQNIDSDQYFSERVAVPSEAEQHAIAAHLDSETASIDALVEKKARFIELLHEKRQALITHAVTKGLDPKAKMKDSGVEWLGEVPAHWEQAPLKHLISSIGQGWSPECEARKPERGEWGVVKVGCVNGGVFRPQESKALPAAMEPRPELGLRKGDVLVSRANTRELVGSCAVIPQDYPHLLLCDKLYRIGCGARVTPEFLAALITVYGRRAVEIEANGASSSMVNIAQSVILDLLVAVPSNEEQKSIMDRVVVETMRIKTMLVKTERSIALLKERRSALITAAVTGQIDLRQAV</sequence>
<evidence type="ECO:0000313" key="3">
    <source>
        <dbReference type="EMBL" id="MRJ23108.1"/>
    </source>
</evidence>
<dbReference type="GO" id="GO:0004519">
    <property type="term" value="F:endonuclease activity"/>
    <property type="evidence" value="ECO:0007669"/>
    <property type="project" value="UniProtKB-KW"/>
</dbReference>
<dbReference type="Proteomes" id="UP000432048">
    <property type="component" value="Unassembled WGS sequence"/>
</dbReference>
<dbReference type="RefSeq" id="WP_162524960.1">
    <property type="nucleotide sequence ID" value="NZ_VOIX01000009.1"/>
</dbReference>